<dbReference type="Proteomes" id="UP000800981">
    <property type="component" value="Unassembled WGS sequence"/>
</dbReference>
<reference evidence="1 2" key="1">
    <citation type="submission" date="2020-03" db="EMBL/GenBank/DDBJ databases">
        <title>Two novel Motilibacter sp.</title>
        <authorList>
            <person name="Liu S."/>
        </authorList>
    </citation>
    <scope>NUCLEOTIDE SEQUENCE [LARGE SCALE GENOMIC DNA]</scope>
    <source>
        <strain evidence="1 2">E257</strain>
    </source>
</reference>
<gene>
    <name evidence="1" type="ORF">G9H71_15230</name>
</gene>
<evidence type="ECO:0000313" key="2">
    <source>
        <dbReference type="Proteomes" id="UP000800981"/>
    </source>
</evidence>
<evidence type="ECO:0000313" key="1">
    <source>
        <dbReference type="EMBL" id="NHC15139.1"/>
    </source>
</evidence>
<proteinExistence type="predicted"/>
<dbReference type="EMBL" id="JAANNP010000017">
    <property type="protein sequence ID" value="NHC15139.1"/>
    <property type="molecule type" value="Genomic_DNA"/>
</dbReference>
<protein>
    <recommendedName>
        <fullName evidence="3">WD40 repeat domain-containing protein</fullName>
    </recommendedName>
</protein>
<keyword evidence="2" id="KW-1185">Reference proteome</keyword>
<organism evidence="1 2">
    <name type="scientific">Motilibacter deserti</name>
    <dbReference type="NCBI Taxonomy" id="2714956"/>
    <lineage>
        <taxon>Bacteria</taxon>
        <taxon>Bacillati</taxon>
        <taxon>Actinomycetota</taxon>
        <taxon>Actinomycetes</taxon>
        <taxon>Motilibacterales</taxon>
        <taxon>Motilibacteraceae</taxon>
        <taxon>Motilibacter</taxon>
    </lineage>
</organism>
<dbReference type="SUPFAM" id="SSF82171">
    <property type="entry name" value="DPP6 N-terminal domain-like"/>
    <property type="match status" value="1"/>
</dbReference>
<evidence type="ECO:0008006" key="3">
    <source>
        <dbReference type="Google" id="ProtNLM"/>
    </source>
</evidence>
<comment type="caution">
    <text evidence="1">The sequence shown here is derived from an EMBL/GenBank/DDBJ whole genome shotgun (WGS) entry which is preliminary data.</text>
</comment>
<dbReference type="RefSeq" id="WP_231134889.1">
    <property type="nucleotide sequence ID" value="NZ_JAANNP010000017.1"/>
</dbReference>
<sequence>MPRNTVHARGQALSIGLVAWDGRVLMWREGRYVELAGAGFDPKQALRTADGVLVVGADDVVLVREDGRVDKLPGRVDFARVAPGGHSAAGLADAGGGRAQMTFWDLAHGHTHTLTWSKKGTPAISSVRADSVVLHQLEAKAGEHYFTWDVTGGGLVAVPAPQVPPLLLNHSAAQSAVSRGGVPILILPPFLDIIFSPDETYAVSLDSSASQLAIYDLTVDDPQASRSVVTLPEHACLRVPHLPTWEDAQTLLVWERPRRPPYRMLRVDLARGRIEAVPLPVDEGVLIEPLPAT</sequence>
<name>A0ABX0GW46_9ACTN</name>
<accession>A0ABX0GW46</accession>